<sequence>MEHELAAICDVCTQAVADGEGSFWVDMSEVDRCSTNVRAWELLEMKQVGPGLHAYDAASLTSYPDAARWRVHHAACDPTPNANAYAVEVHRCRSWADLVWWTAHLMGKTWLQHTDWEDVLQGAADDDGSRITPISPPKRHQ</sequence>
<proteinExistence type="predicted"/>
<accession>A0A918WV90</accession>
<dbReference type="RefSeq" id="WP_189822667.1">
    <property type="nucleotide sequence ID" value="NZ_BMVC01000002.1"/>
</dbReference>
<protein>
    <submittedName>
        <fullName evidence="1">Uncharacterized protein</fullName>
    </submittedName>
</protein>
<reference evidence="1" key="1">
    <citation type="journal article" date="2014" name="Int. J. Syst. Evol. Microbiol.">
        <title>Complete genome sequence of Corynebacterium casei LMG S-19264T (=DSM 44701T), isolated from a smear-ripened cheese.</title>
        <authorList>
            <consortium name="US DOE Joint Genome Institute (JGI-PGF)"/>
            <person name="Walter F."/>
            <person name="Albersmeier A."/>
            <person name="Kalinowski J."/>
            <person name="Ruckert C."/>
        </authorList>
    </citation>
    <scope>NUCLEOTIDE SEQUENCE</scope>
    <source>
        <strain evidence="1">JCM 4637</strain>
    </source>
</reference>
<reference evidence="1" key="2">
    <citation type="submission" date="2020-09" db="EMBL/GenBank/DDBJ databases">
        <authorList>
            <person name="Sun Q."/>
            <person name="Ohkuma M."/>
        </authorList>
    </citation>
    <scope>NUCLEOTIDE SEQUENCE</scope>
    <source>
        <strain evidence="1">JCM 4637</strain>
    </source>
</reference>
<gene>
    <name evidence="1" type="ORF">GCM10010334_15020</name>
</gene>
<dbReference type="Proteomes" id="UP000638353">
    <property type="component" value="Unassembled WGS sequence"/>
</dbReference>
<organism evidence="1 2">
    <name type="scientific">Streptomyces finlayi</name>
    <dbReference type="NCBI Taxonomy" id="67296"/>
    <lineage>
        <taxon>Bacteria</taxon>
        <taxon>Bacillati</taxon>
        <taxon>Actinomycetota</taxon>
        <taxon>Actinomycetes</taxon>
        <taxon>Kitasatosporales</taxon>
        <taxon>Streptomycetaceae</taxon>
        <taxon>Streptomyces</taxon>
    </lineage>
</organism>
<dbReference type="EMBL" id="BMVC01000002">
    <property type="protein sequence ID" value="GHC84774.1"/>
    <property type="molecule type" value="Genomic_DNA"/>
</dbReference>
<name>A0A918WV90_9ACTN</name>
<comment type="caution">
    <text evidence="1">The sequence shown here is derived from an EMBL/GenBank/DDBJ whole genome shotgun (WGS) entry which is preliminary data.</text>
</comment>
<evidence type="ECO:0000313" key="1">
    <source>
        <dbReference type="EMBL" id="GHC84774.1"/>
    </source>
</evidence>
<dbReference type="AlphaFoldDB" id="A0A918WV90"/>
<evidence type="ECO:0000313" key="2">
    <source>
        <dbReference type="Proteomes" id="UP000638353"/>
    </source>
</evidence>